<keyword evidence="7" id="KW-0520">NAD</keyword>
<evidence type="ECO:0000259" key="10">
    <source>
        <dbReference type="PROSITE" id="PS51176"/>
    </source>
</evidence>
<dbReference type="SUPFAM" id="SSF48179">
    <property type="entry name" value="6-phosphogluconate dehydrogenase C-terminal domain-like"/>
    <property type="match status" value="1"/>
</dbReference>
<keyword evidence="6" id="KW-0560">Oxidoreductase</keyword>
<dbReference type="Gene3D" id="3.40.50.720">
    <property type="entry name" value="NAD(P)-binding Rossmann-like Domain"/>
    <property type="match status" value="1"/>
</dbReference>
<evidence type="ECO:0000256" key="2">
    <source>
        <dbReference type="ARBA" id="ARBA00007964"/>
    </source>
</evidence>
<evidence type="ECO:0000256" key="1">
    <source>
        <dbReference type="ARBA" id="ARBA00005067"/>
    </source>
</evidence>
<comment type="similarity">
    <text evidence="2">Belongs to the prephenate/arogenate dehydrogenase family.</text>
</comment>
<evidence type="ECO:0000256" key="4">
    <source>
        <dbReference type="ARBA" id="ARBA00022498"/>
    </source>
</evidence>
<keyword evidence="8" id="KW-0057">Aromatic amino acid biosynthesis</keyword>
<dbReference type="GO" id="GO:0006571">
    <property type="term" value="P:tyrosine biosynthetic process"/>
    <property type="evidence" value="ECO:0007669"/>
    <property type="project" value="UniProtKB-KW"/>
</dbReference>
<dbReference type="PROSITE" id="PS51176">
    <property type="entry name" value="PDH_ADH"/>
    <property type="match status" value="1"/>
</dbReference>
<reference evidence="11 12" key="1">
    <citation type="submission" date="2019-03" db="EMBL/GenBank/DDBJ databases">
        <title>Genomic Encyclopedia of Type Strains, Phase IV (KMG-IV): sequencing the most valuable type-strain genomes for metagenomic binning, comparative biology and taxonomic classification.</title>
        <authorList>
            <person name="Goeker M."/>
        </authorList>
    </citation>
    <scope>NUCLEOTIDE SEQUENCE [LARGE SCALE GENOMIC DNA]</scope>
    <source>
        <strain evidence="11 12">DSM 25287</strain>
    </source>
</reference>
<dbReference type="GO" id="GO:0070403">
    <property type="term" value="F:NAD+ binding"/>
    <property type="evidence" value="ECO:0007669"/>
    <property type="project" value="InterPro"/>
</dbReference>
<comment type="caution">
    <text evidence="11">The sequence shown here is derived from an EMBL/GenBank/DDBJ whole genome shotgun (WGS) entry which is preliminary data.</text>
</comment>
<dbReference type="InterPro" id="IPR046825">
    <property type="entry name" value="PDH_C"/>
</dbReference>
<feature type="domain" description="Prephenate/arogenate dehydrogenase" evidence="10">
    <location>
        <begin position="8"/>
        <end position="291"/>
    </location>
</feature>
<dbReference type="AlphaFoldDB" id="A0A4R2LFP0"/>
<evidence type="ECO:0000256" key="8">
    <source>
        <dbReference type="ARBA" id="ARBA00023141"/>
    </source>
</evidence>
<dbReference type="GO" id="GO:0004665">
    <property type="term" value="F:prephenate dehydrogenase (NADP+) activity"/>
    <property type="evidence" value="ECO:0007669"/>
    <property type="project" value="InterPro"/>
</dbReference>
<dbReference type="PANTHER" id="PTHR21363">
    <property type="entry name" value="PREPHENATE DEHYDROGENASE"/>
    <property type="match status" value="1"/>
</dbReference>
<accession>A0A4R2LFP0</accession>
<dbReference type="InterPro" id="IPR008927">
    <property type="entry name" value="6-PGluconate_DH-like_C_sf"/>
</dbReference>
<comment type="pathway">
    <text evidence="1">Amino-acid biosynthesis; L-tyrosine biosynthesis; (4-hydroxyphenyl)pyruvate from prephenate (NAD(+) route): step 1/1.</text>
</comment>
<dbReference type="EMBL" id="SLWY01000002">
    <property type="protein sequence ID" value="TCO83514.1"/>
    <property type="molecule type" value="Genomic_DNA"/>
</dbReference>
<dbReference type="GO" id="GO:0008977">
    <property type="term" value="F:prephenate dehydrogenase (NAD+) activity"/>
    <property type="evidence" value="ECO:0007669"/>
    <property type="project" value="UniProtKB-EC"/>
</dbReference>
<evidence type="ECO:0000256" key="9">
    <source>
        <dbReference type="ARBA" id="ARBA00049260"/>
    </source>
</evidence>
<dbReference type="EC" id="1.3.1.12" evidence="3"/>
<dbReference type="Pfam" id="PF02153">
    <property type="entry name" value="PDH_N"/>
    <property type="match status" value="1"/>
</dbReference>
<dbReference type="FunFam" id="1.10.3660.10:FF:000003">
    <property type="entry name" value="Prephenate dehydrogenase"/>
    <property type="match status" value="1"/>
</dbReference>
<sequence length="291" mass="31518">MSTEVLIPRLAVIGVGLIGGSLARALKRAQVVGEVVGCGRNVEQLERAVALGVIDRYTDDPAAAVAGADMVVVGTPVSAMRAVFGAIRDHLAPHAVLTDVGSAKGCVVADAEAVFGTLPERFVPGHPVAGTEKSGVEASFAELFERRRVILTPHVESAAEAVDRVRAMWQATGAEVVEMGIRHHDEVLAATSHLPHVLAYTVVDTLASMDDRAEIFRFAAGGFRDFTRISSSDPAMWRDICLANRECLVEVIDEYIGTLTRLREALARGDERTVFETFRRAKHARDNFYRE</sequence>
<evidence type="ECO:0000256" key="7">
    <source>
        <dbReference type="ARBA" id="ARBA00023027"/>
    </source>
</evidence>
<dbReference type="InterPro" id="IPR050812">
    <property type="entry name" value="Preph/Arog_dehydrog"/>
</dbReference>
<dbReference type="PANTHER" id="PTHR21363:SF0">
    <property type="entry name" value="PREPHENATE DEHYDROGENASE [NADP(+)]"/>
    <property type="match status" value="1"/>
</dbReference>
<dbReference type="Proteomes" id="UP000295765">
    <property type="component" value="Unassembled WGS sequence"/>
</dbReference>
<keyword evidence="4" id="KW-0827">Tyrosine biosynthesis</keyword>
<evidence type="ECO:0000256" key="3">
    <source>
        <dbReference type="ARBA" id="ARBA00012068"/>
    </source>
</evidence>
<keyword evidence="12" id="KW-1185">Reference proteome</keyword>
<dbReference type="InterPro" id="IPR003099">
    <property type="entry name" value="Prephen_DH"/>
</dbReference>
<dbReference type="Pfam" id="PF20463">
    <property type="entry name" value="PDH_C"/>
    <property type="match status" value="1"/>
</dbReference>
<evidence type="ECO:0000313" key="11">
    <source>
        <dbReference type="EMBL" id="TCO83514.1"/>
    </source>
</evidence>
<proteinExistence type="inferred from homology"/>
<name>A0A4R2LFP0_9GAMM</name>
<protein>
    <recommendedName>
        <fullName evidence="3">prephenate dehydrogenase</fullName>
        <ecNumber evidence="3">1.3.1.12</ecNumber>
    </recommendedName>
</protein>
<comment type="catalytic activity">
    <reaction evidence="9">
        <text>prephenate + NAD(+) = 3-(4-hydroxyphenyl)pyruvate + CO2 + NADH</text>
        <dbReference type="Rhea" id="RHEA:13869"/>
        <dbReference type="ChEBI" id="CHEBI:16526"/>
        <dbReference type="ChEBI" id="CHEBI:29934"/>
        <dbReference type="ChEBI" id="CHEBI:36242"/>
        <dbReference type="ChEBI" id="CHEBI:57540"/>
        <dbReference type="ChEBI" id="CHEBI:57945"/>
        <dbReference type="EC" id="1.3.1.12"/>
    </reaction>
</comment>
<organism evidence="11 12">
    <name type="scientific">Plasticicumulans lactativorans</name>
    <dbReference type="NCBI Taxonomy" id="1133106"/>
    <lineage>
        <taxon>Bacteria</taxon>
        <taxon>Pseudomonadati</taxon>
        <taxon>Pseudomonadota</taxon>
        <taxon>Gammaproteobacteria</taxon>
        <taxon>Candidatus Competibacteraceae</taxon>
        <taxon>Plasticicumulans</taxon>
    </lineage>
</organism>
<evidence type="ECO:0000256" key="6">
    <source>
        <dbReference type="ARBA" id="ARBA00023002"/>
    </source>
</evidence>
<keyword evidence="5" id="KW-0028">Amino-acid biosynthesis</keyword>
<dbReference type="FunFam" id="3.40.50.720:FF:000208">
    <property type="entry name" value="Prephenate dehydrogenase"/>
    <property type="match status" value="1"/>
</dbReference>
<evidence type="ECO:0000256" key="5">
    <source>
        <dbReference type="ARBA" id="ARBA00022605"/>
    </source>
</evidence>
<evidence type="ECO:0000313" key="12">
    <source>
        <dbReference type="Proteomes" id="UP000295765"/>
    </source>
</evidence>
<dbReference type="SUPFAM" id="SSF51735">
    <property type="entry name" value="NAD(P)-binding Rossmann-fold domains"/>
    <property type="match status" value="1"/>
</dbReference>
<dbReference type="InterPro" id="IPR036291">
    <property type="entry name" value="NAD(P)-bd_dom_sf"/>
</dbReference>
<dbReference type="Gene3D" id="1.10.3660.10">
    <property type="entry name" value="6-phosphogluconate dehydrogenase C-terminal like domain"/>
    <property type="match status" value="1"/>
</dbReference>
<dbReference type="InterPro" id="IPR046826">
    <property type="entry name" value="PDH_N"/>
</dbReference>
<gene>
    <name evidence="11" type="ORF">EV699_102221</name>
</gene>